<dbReference type="Pfam" id="PF04098">
    <property type="entry name" value="Rad52_Rad22"/>
    <property type="match status" value="1"/>
</dbReference>
<dbReference type="EMBL" id="CAHR02000087">
    <property type="protein sequence ID" value="CCG82502.1"/>
    <property type="molecule type" value="Genomic_DNA"/>
</dbReference>
<sequence>MRDGDQHMETKLTKNPFVSDPVNGYTAAEIATLQARLDKQLGPEYISHRSNGASGKVSYLEAFKVINLANEVFGFNGWSSEVRNVSVDFLDEKGDHRYSLGLSVTVRVTLRDGTFHEDIGYGNIENCRGKGAAFEKCKKEGTTDAMKRALRNFGNVLGNCLYDKTFLSNIAKVKVPSTKFDPDLLHRRPEFALPPDHPKMQMHRNNQMPPPAMSRRSSEVPDRTIVRQDSLRSDTDNYGDDIFDNLEFDEDRPGNYDEVTMDDSMVQSPEHGTSNLSALRSNNSDHQYMPPSPRQMTMTQTEAKRLHALRQAEKDKNTPTHEALPVQNNRPPPPVFEGESIHAAIDGAAEPPPNYQPSFMNSRTLVLPTAAPVPFDPKISSPSIPKSGLADHTRSTPIKRPGAGSNSVVESPIAGNASPLRRMGNAITGSVAPMMRTGSTQFRAPSKLNQTVPDNNTAKRTSEALAEHPQGAIAMNERVLAVGAGGSAEKKIKS</sequence>
<dbReference type="FunFam" id="3.30.390.80:FF:000001">
    <property type="entry name" value="DNA repair protein RAD52 homolog"/>
    <property type="match status" value="1"/>
</dbReference>
<dbReference type="PANTHER" id="PTHR12132">
    <property type="entry name" value="DNA REPAIR AND RECOMBINATION PROTEIN RAD52, RAD59"/>
    <property type="match status" value="1"/>
</dbReference>
<proteinExistence type="inferred from homology"/>
<dbReference type="GO" id="GO:0006312">
    <property type="term" value="P:mitotic recombination"/>
    <property type="evidence" value="ECO:0007669"/>
    <property type="project" value="TreeGrafter"/>
</dbReference>
<evidence type="ECO:0000256" key="4">
    <source>
        <dbReference type="ARBA" id="ARBA00023204"/>
    </source>
</evidence>
<name>R4XAG9_TAPDE</name>
<accession>R4XAG9</accession>
<keyword evidence="2" id="KW-0227">DNA damage</keyword>
<dbReference type="Gene3D" id="3.30.390.80">
    <property type="entry name" value="DNA repair protein Rad52/59/22"/>
    <property type="match status" value="1"/>
</dbReference>
<evidence type="ECO:0000313" key="7">
    <source>
        <dbReference type="EMBL" id="CCG82502.1"/>
    </source>
</evidence>
<dbReference type="eggNOG" id="KOG4141">
    <property type="taxonomic scope" value="Eukaryota"/>
</dbReference>
<feature type="region of interest" description="Disordered" evidence="6">
    <location>
        <begin position="313"/>
        <end position="332"/>
    </location>
</feature>
<evidence type="ECO:0000256" key="3">
    <source>
        <dbReference type="ARBA" id="ARBA00023172"/>
    </source>
</evidence>
<feature type="region of interest" description="Disordered" evidence="6">
    <location>
        <begin position="190"/>
        <end position="222"/>
    </location>
</feature>
<keyword evidence="8" id="KW-1185">Reference proteome</keyword>
<dbReference type="InterPro" id="IPR004585">
    <property type="entry name" value="DNA_recomb/repair_Rad52"/>
</dbReference>
<dbReference type="STRING" id="1097556.R4XAG9"/>
<dbReference type="NCBIfam" id="TIGR00607">
    <property type="entry name" value="rad52"/>
    <property type="match status" value="1"/>
</dbReference>
<evidence type="ECO:0000256" key="2">
    <source>
        <dbReference type="ARBA" id="ARBA00022763"/>
    </source>
</evidence>
<evidence type="ECO:0000256" key="6">
    <source>
        <dbReference type="SAM" id="MobiDB-lite"/>
    </source>
</evidence>
<dbReference type="Proteomes" id="UP000013776">
    <property type="component" value="Unassembled WGS sequence"/>
</dbReference>
<dbReference type="AlphaFoldDB" id="R4XAG9"/>
<protein>
    <submittedName>
        <fullName evidence="7">RAD52 DNA repair protein RADC</fullName>
    </submittedName>
</protein>
<comment type="similarity">
    <text evidence="1">Belongs to the RAD52 family.</text>
</comment>
<keyword evidence="3" id="KW-0233">DNA recombination</keyword>
<dbReference type="SUPFAM" id="SSF54768">
    <property type="entry name" value="dsRNA-binding domain-like"/>
    <property type="match status" value="1"/>
</dbReference>
<dbReference type="GO" id="GO:0003697">
    <property type="term" value="F:single-stranded DNA binding"/>
    <property type="evidence" value="ECO:0007669"/>
    <property type="project" value="UniProtKB-ARBA"/>
</dbReference>
<gene>
    <name evidence="7" type="ORF">TAPDE_002517</name>
</gene>
<evidence type="ECO:0000256" key="5">
    <source>
        <dbReference type="ARBA" id="ARBA00057800"/>
    </source>
</evidence>
<comment type="caution">
    <text evidence="7">The sequence shown here is derived from an EMBL/GenBank/DDBJ whole genome shotgun (WGS) entry which is preliminary data.</text>
</comment>
<dbReference type="GO" id="GO:0000730">
    <property type="term" value="P:DNA recombinase assembly"/>
    <property type="evidence" value="ECO:0007669"/>
    <property type="project" value="InterPro"/>
</dbReference>
<dbReference type="InterPro" id="IPR007232">
    <property type="entry name" value="Rad52_Rad59_Rad22"/>
</dbReference>
<organism evidence="7 8">
    <name type="scientific">Taphrina deformans (strain PYCC 5710 / ATCC 11124 / CBS 356.35 / IMI 108563 / JCM 9778 / NBRC 8474)</name>
    <name type="common">Peach leaf curl fungus</name>
    <name type="synonym">Lalaria deformans</name>
    <dbReference type="NCBI Taxonomy" id="1097556"/>
    <lineage>
        <taxon>Eukaryota</taxon>
        <taxon>Fungi</taxon>
        <taxon>Dikarya</taxon>
        <taxon>Ascomycota</taxon>
        <taxon>Taphrinomycotina</taxon>
        <taxon>Taphrinomycetes</taxon>
        <taxon>Taphrinales</taxon>
        <taxon>Taphrinaceae</taxon>
        <taxon>Taphrina</taxon>
    </lineage>
</organism>
<feature type="region of interest" description="Disordered" evidence="6">
    <location>
        <begin position="379"/>
        <end position="421"/>
    </location>
</feature>
<dbReference type="InterPro" id="IPR042525">
    <property type="entry name" value="Rad52_Rad59_Rad22_sf"/>
</dbReference>
<evidence type="ECO:0000313" key="8">
    <source>
        <dbReference type="Proteomes" id="UP000013776"/>
    </source>
</evidence>
<dbReference type="GO" id="GO:0045002">
    <property type="term" value="P:double-strand break repair via single-strand annealing"/>
    <property type="evidence" value="ECO:0007669"/>
    <property type="project" value="InterPro"/>
</dbReference>
<evidence type="ECO:0000256" key="1">
    <source>
        <dbReference type="ARBA" id="ARBA00006638"/>
    </source>
</evidence>
<dbReference type="VEuPathDB" id="FungiDB:TAPDE_002517"/>
<dbReference type="InterPro" id="IPR041247">
    <property type="entry name" value="Rad52_fam"/>
</dbReference>
<keyword evidence="4" id="KW-0234">DNA repair</keyword>
<comment type="function">
    <text evidence="5">Active in the repair of DNA damage and in mating-type switching. Probably involved in the repair of DNA double-strands breaks. Has a role in promoting S phase completion.</text>
</comment>
<reference evidence="7 8" key="1">
    <citation type="journal article" date="2013" name="MBio">
        <title>Genome sequencing of the plant pathogen Taphrina deformans, the causal agent of peach leaf curl.</title>
        <authorList>
            <person name="Cisse O.H."/>
            <person name="Almeida J.M.G.C.F."/>
            <person name="Fonseca A."/>
            <person name="Kumar A.A."/>
            <person name="Salojaervi J."/>
            <person name="Overmyer K."/>
            <person name="Hauser P.M."/>
            <person name="Pagni M."/>
        </authorList>
    </citation>
    <scope>NUCLEOTIDE SEQUENCE [LARGE SCALE GENOMIC DNA]</scope>
    <source>
        <strain evidence="8">PYCC 5710 / ATCC 11124 / CBS 356.35 / IMI 108563 / JCM 9778 / NBRC 8474</strain>
    </source>
</reference>
<dbReference type="PANTHER" id="PTHR12132:SF1">
    <property type="entry name" value="DNA REPAIR PROTEIN RAD52 HOMOLOG"/>
    <property type="match status" value="1"/>
</dbReference>
<dbReference type="OrthoDB" id="206565at2759"/>
<dbReference type="GO" id="GO:0005634">
    <property type="term" value="C:nucleus"/>
    <property type="evidence" value="ECO:0007669"/>
    <property type="project" value="InterPro"/>
</dbReference>